<feature type="compositionally biased region" description="Polar residues" evidence="2">
    <location>
        <begin position="244"/>
        <end position="258"/>
    </location>
</feature>
<feature type="compositionally biased region" description="Polar residues" evidence="2">
    <location>
        <begin position="301"/>
        <end position="319"/>
    </location>
</feature>
<gene>
    <name evidence="3" type="ORF">FOZ60_016423</name>
</gene>
<evidence type="ECO:0000313" key="4">
    <source>
        <dbReference type="Proteomes" id="UP000541610"/>
    </source>
</evidence>
<feature type="region of interest" description="Disordered" evidence="2">
    <location>
        <begin position="1"/>
        <end position="69"/>
    </location>
</feature>
<feature type="compositionally biased region" description="Polar residues" evidence="2">
    <location>
        <begin position="339"/>
        <end position="352"/>
    </location>
</feature>
<dbReference type="EMBL" id="JABANP010000877">
    <property type="protein sequence ID" value="KAF4678550.1"/>
    <property type="molecule type" value="Genomic_DNA"/>
</dbReference>
<evidence type="ECO:0000313" key="3">
    <source>
        <dbReference type="EMBL" id="KAF4678550.1"/>
    </source>
</evidence>
<evidence type="ECO:0000256" key="2">
    <source>
        <dbReference type="SAM" id="MobiDB-lite"/>
    </source>
</evidence>
<feature type="coiled-coil region" evidence="1">
    <location>
        <begin position="74"/>
        <end position="101"/>
    </location>
</feature>
<feature type="compositionally biased region" description="Basic and acidic residues" evidence="2">
    <location>
        <begin position="259"/>
        <end position="272"/>
    </location>
</feature>
<proteinExistence type="predicted"/>
<evidence type="ECO:0000256" key="1">
    <source>
        <dbReference type="SAM" id="Coils"/>
    </source>
</evidence>
<feature type="region of interest" description="Disordered" evidence="2">
    <location>
        <begin position="301"/>
        <end position="361"/>
    </location>
</feature>
<comment type="caution">
    <text evidence="3">The sequence shown here is derived from an EMBL/GenBank/DDBJ whole genome shotgun (WGS) entry which is preliminary data.</text>
</comment>
<feature type="region of interest" description="Disordered" evidence="2">
    <location>
        <begin position="235"/>
        <end position="272"/>
    </location>
</feature>
<sequence>MRADSDYGRRSSPSSRKATATRSHKGSPSPSRTHLLSAAGLSSSKNATHSPLSRSWAAGQPSRRTASSEVERSIAELSLKCQQLTGQLERLAKNFAREVDERRGTEDKLTRHVQQQVEELVNIVRESEAKTEQDVGQALKVLRSNLSLQMTEASGRHLQKLEKKLSDEFNKVVERSSADFGERLSKEGAEINQRVSKIEALLRRSTERFTDALDPMRATLADLSSRFEEVESKAMLGQPGEGQMSPSRLKQQASSKDLLSTDHRERSPPRECDVEMKLKLQQIERKLAASNPDVRLASMRSETQDSLNAVNQRIDTSKGNWKRSEGSGQSVLRPLSEHYSLQTSHAINSQTQRLKDHARRS</sequence>
<keyword evidence="1" id="KW-0175">Coiled coil</keyword>
<accession>A0A7J6N500</accession>
<organism evidence="3 4">
    <name type="scientific">Perkinsus olseni</name>
    <name type="common">Perkinsus atlanticus</name>
    <dbReference type="NCBI Taxonomy" id="32597"/>
    <lineage>
        <taxon>Eukaryota</taxon>
        <taxon>Sar</taxon>
        <taxon>Alveolata</taxon>
        <taxon>Perkinsozoa</taxon>
        <taxon>Perkinsea</taxon>
        <taxon>Perkinsida</taxon>
        <taxon>Perkinsidae</taxon>
        <taxon>Perkinsus</taxon>
    </lineage>
</organism>
<protein>
    <submittedName>
        <fullName evidence="3">Uncharacterized protein</fullName>
    </submittedName>
</protein>
<dbReference type="AlphaFoldDB" id="A0A7J6N500"/>
<dbReference type="Proteomes" id="UP000541610">
    <property type="component" value="Unassembled WGS sequence"/>
</dbReference>
<name>A0A7J6N500_PEROL</name>
<feature type="compositionally biased region" description="Polar residues" evidence="2">
    <location>
        <begin position="11"/>
        <end position="53"/>
    </location>
</feature>
<reference evidence="3 4" key="1">
    <citation type="submission" date="2020-04" db="EMBL/GenBank/DDBJ databases">
        <title>Perkinsus olseni comparative genomics.</title>
        <authorList>
            <person name="Bogema D.R."/>
        </authorList>
    </citation>
    <scope>NUCLEOTIDE SEQUENCE [LARGE SCALE GENOMIC DNA]</scope>
    <source>
        <strain evidence="3">00978-12</strain>
    </source>
</reference>